<evidence type="ECO:0000313" key="4">
    <source>
        <dbReference type="Proteomes" id="UP000326268"/>
    </source>
</evidence>
<name>A0A5N6ZT10_9EURO</name>
<keyword evidence="2" id="KW-0812">Transmembrane</keyword>
<dbReference type="Proteomes" id="UP000326268">
    <property type="component" value="Unassembled WGS sequence"/>
</dbReference>
<evidence type="ECO:0000313" key="3">
    <source>
        <dbReference type="EMBL" id="KAE8360742.1"/>
    </source>
</evidence>
<dbReference type="EMBL" id="ML737761">
    <property type="protein sequence ID" value="KAE8360742.1"/>
    <property type="molecule type" value="Genomic_DNA"/>
</dbReference>
<keyword evidence="2" id="KW-0472">Membrane</keyword>
<keyword evidence="2" id="KW-1133">Transmembrane helix</keyword>
<accession>A0A5N6ZT10</accession>
<sequence>MTPRPDGKQLKNVFPIISLCSDLSIFPTPIYFITTPYSGSQPRKRDPTLSSCTLFGRRETK</sequence>
<evidence type="ECO:0000256" key="1">
    <source>
        <dbReference type="SAM" id="MobiDB-lite"/>
    </source>
</evidence>
<dbReference type="RefSeq" id="XP_031923823.1">
    <property type="nucleotide sequence ID" value="XM_032076398.1"/>
</dbReference>
<organism evidence="3 4">
    <name type="scientific">Aspergillus caelatus</name>
    <dbReference type="NCBI Taxonomy" id="61420"/>
    <lineage>
        <taxon>Eukaryota</taxon>
        <taxon>Fungi</taxon>
        <taxon>Dikarya</taxon>
        <taxon>Ascomycota</taxon>
        <taxon>Pezizomycotina</taxon>
        <taxon>Eurotiomycetes</taxon>
        <taxon>Eurotiomycetidae</taxon>
        <taxon>Eurotiales</taxon>
        <taxon>Aspergillaceae</taxon>
        <taxon>Aspergillus</taxon>
        <taxon>Aspergillus subgen. Circumdati</taxon>
    </lineage>
</organism>
<evidence type="ECO:0000256" key="2">
    <source>
        <dbReference type="SAM" id="Phobius"/>
    </source>
</evidence>
<dbReference type="GeneID" id="43660844"/>
<feature type="region of interest" description="Disordered" evidence="1">
    <location>
        <begin position="37"/>
        <end position="61"/>
    </location>
</feature>
<dbReference type="AlphaFoldDB" id="A0A5N6ZT10"/>
<keyword evidence="4" id="KW-1185">Reference proteome</keyword>
<gene>
    <name evidence="3" type="ORF">BDV27DRAFT_35238</name>
</gene>
<feature type="transmembrane region" description="Helical" evidence="2">
    <location>
        <begin position="12"/>
        <end position="33"/>
    </location>
</feature>
<proteinExistence type="predicted"/>
<reference evidence="3 4" key="1">
    <citation type="submission" date="2019-04" db="EMBL/GenBank/DDBJ databases">
        <title>Friends and foes A comparative genomics studyof 23 Aspergillus species from section Flavi.</title>
        <authorList>
            <consortium name="DOE Joint Genome Institute"/>
            <person name="Kjaerbolling I."/>
            <person name="Vesth T."/>
            <person name="Frisvad J.C."/>
            <person name="Nybo J.L."/>
            <person name="Theobald S."/>
            <person name="Kildgaard S."/>
            <person name="Isbrandt T."/>
            <person name="Kuo A."/>
            <person name="Sato A."/>
            <person name="Lyhne E.K."/>
            <person name="Kogle M.E."/>
            <person name="Wiebenga A."/>
            <person name="Kun R.S."/>
            <person name="Lubbers R.J."/>
            <person name="Makela M.R."/>
            <person name="Barry K."/>
            <person name="Chovatia M."/>
            <person name="Clum A."/>
            <person name="Daum C."/>
            <person name="Haridas S."/>
            <person name="He G."/>
            <person name="LaButti K."/>
            <person name="Lipzen A."/>
            <person name="Mondo S."/>
            <person name="Riley R."/>
            <person name="Salamov A."/>
            <person name="Simmons B.A."/>
            <person name="Magnuson J.K."/>
            <person name="Henrissat B."/>
            <person name="Mortensen U.H."/>
            <person name="Larsen T.O."/>
            <person name="Devries R.P."/>
            <person name="Grigoriev I.V."/>
            <person name="Machida M."/>
            <person name="Baker S.E."/>
            <person name="Andersen M.R."/>
        </authorList>
    </citation>
    <scope>NUCLEOTIDE SEQUENCE [LARGE SCALE GENOMIC DNA]</scope>
    <source>
        <strain evidence="3 4">CBS 763.97</strain>
    </source>
</reference>
<protein>
    <submittedName>
        <fullName evidence="3">Uncharacterized protein</fullName>
    </submittedName>
</protein>